<dbReference type="InterPro" id="IPR002068">
    <property type="entry name" value="A-crystallin/Hsp20_dom"/>
</dbReference>
<organism evidence="4 5">
    <name type="scientific">Martelella alba</name>
    <dbReference type="NCBI Taxonomy" id="2590451"/>
    <lineage>
        <taxon>Bacteria</taxon>
        <taxon>Pseudomonadati</taxon>
        <taxon>Pseudomonadota</taxon>
        <taxon>Alphaproteobacteria</taxon>
        <taxon>Hyphomicrobiales</taxon>
        <taxon>Aurantimonadaceae</taxon>
        <taxon>Martelella</taxon>
    </lineage>
</organism>
<reference evidence="4 5" key="1">
    <citation type="submission" date="2019-06" db="EMBL/GenBank/DDBJ databases">
        <authorList>
            <person name="Li M."/>
        </authorList>
    </citation>
    <scope>NUCLEOTIDE SEQUENCE [LARGE SCALE GENOMIC DNA]</scope>
    <source>
        <strain evidence="4 5">BGMRC2036</strain>
    </source>
</reference>
<evidence type="ECO:0000256" key="2">
    <source>
        <dbReference type="RuleBase" id="RU003616"/>
    </source>
</evidence>
<dbReference type="InterPro" id="IPR008978">
    <property type="entry name" value="HSP20-like_chaperone"/>
</dbReference>
<dbReference type="OrthoDB" id="9810618at2"/>
<dbReference type="PROSITE" id="PS01031">
    <property type="entry name" value="SHSP"/>
    <property type="match status" value="1"/>
</dbReference>
<comment type="caution">
    <text evidence="4">The sequence shown here is derived from an EMBL/GenBank/DDBJ whole genome shotgun (WGS) entry which is preliminary data.</text>
</comment>
<accession>A0A506U8F6</accession>
<keyword evidence="5" id="KW-1185">Reference proteome</keyword>
<evidence type="ECO:0000313" key="4">
    <source>
        <dbReference type="EMBL" id="TPW30180.1"/>
    </source>
</evidence>
<dbReference type="AlphaFoldDB" id="A0A506U8F6"/>
<dbReference type="Pfam" id="PF00011">
    <property type="entry name" value="HSP20"/>
    <property type="match status" value="1"/>
</dbReference>
<gene>
    <name evidence="4" type="ORF">FJU08_12500</name>
</gene>
<proteinExistence type="inferred from homology"/>
<comment type="similarity">
    <text evidence="1 2">Belongs to the small heat shock protein (HSP20) family.</text>
</comment>
<dbReference type="Proteomes" id="UP000318801">
    <property type="component" value="Unassembled WGS sequence"/>
</dbReference>
<evidence type="ECO:0000313" key="5">
    <source>
        <dbReference type="Proteomes" id="UP000318801"/>
    </source>
</evidence>
<dbReference type="PANTHER" id="PTHR47062:SF1">
    <property type="entry name" value="SMALL HEAT SHOCK PROTEIN IBPA"/>
    <property type="match status" value="1"/>
</dbReference>
<evidence type="ECO:0000259" key="3">
    <source>
        <dbReference type="PROSITE" id="PS01031"/>
    </source>
</evidence>
<feature type="domain" description="SHSP" evidence="3">
    <location>
        <begin position="22"/>
        <end position="133"/>
    </location>
</feature>
<dbReference type="Gene3D" id="2.60.40.790">
    <property type="match status" value="1"/>
</dbReference>
<dbReference type="SUPFAM" id="SSF49764">
    <property type="entry name" value="HSP20-like chaperones"/>
    <property type="match status" value="1"/>
</dbReference>
<evidence type="ECO:0000256" key="1">
    <source>
        <dbReference type="PROSITE-ProRule" id="PRU00285"/>
    </source>
</evidence>
<protein>
    <submittedName>
        <fullName evidence="4">Hsp20 family protein</fullName>
    </submittedName>
</protein>
<name>A0A506U8F6_9HYPH</name>
<sequence length="134" mass="15019">MARIDLRLDPLDMTTEMLATLSRGSGGYPPFDIEYLHDRDPGAFLRITVAVAGFEAEELDVTTEGHQLVIRGSQDEKQNGEFLYRGIAGRQFRRIFLLTDAMEVTRANLQNGLLAIEIARRPANVRKINISVSD</sequence>
<dbReference type="PANTHER" id="PTHR47062">
    <property type="match status" value="1"/>
</dbReference>
<dbReference type="EMBL" id="VHLG01000007">
    <property type="protein sequence ID" value="TPW30180.1"/>
    <property type="molecule type" value="Genomic_DNA"/>
</dbReference>
<dbReference type="RefSeq" id="WP_141149390.1">
    <property type="nucleotide sequence ID" value="NZ_VHLG01000007.1"/>
</dbReference>